<comment type="caution">
    <text evidence="2">The sequence shown here is derived from an EMBL/GenBank/DDBJ whole genome shotgun (WGS) entry which is preliminary data.</text>
</comment>
<keyword evidence="1" id="KW-0732">Signal</keyword>
<dbReference type="Proteomes" id="UP000552864">
    <property type="component" value="Unassembled WGS sequence"/>
</dbReference>
<evidence type="ECO:0000256" key="1">
    <source>
        <dbReference type="SAM" id="SignalP"/>
    </source>
</evidence>
<dbReference type="AlphaFoldDB" id="A0A847SGN9"/>
<keyword evidence="3" id="KW-1185">Reference proteome</keyword>
<feature type="chain" id="PRO_5032440238" description="Outer membrane protein beta-barrel domain-containing protein" evidence="1">
    <location>
        <begin position="20"/>
        <end position="255"/>
    </location>
</feature>
<organism evidence="2 3">
    <name type="scientific">Chitinophaga eiseniae</name>
    <dbReference type="NCBI Taxonomy" id="634771"/>
    <lineage>
        <taxon>Bacteria</taxon>
        <taxon>Pseudomonadati</taxon>
        <taxon>Bacteroidota</taxon>
        <taxon>Chitinophagia</taxon>
        <taxon>Chitinophagales</taxon>
        <taxon>Chitinophagaceae</taxon>
        <taxon>Chitinophaga</taxon>
    </lineage>
</organism>
<reference evidence="2 3" key="1">
    <citation type="submission" date="2020-04" db="EMBL/GenBank/DDBJ databases">
        <authorList>
            <person name="Yin C."/>
        </authorList>
    </citation>
    <scope>NUCLEOTIDE SEQUENCE [LARGE SCALE GENOMIC DNA]</scope>
    <source>
        <strain evidence="2 3">Ak56</strain>
    </source>
</reference>
<evidence type="ECO:0000313" key="2">
    <source>
        <dbReference type="EMBL" id="NLR78933.1"/>
    </source>
</evidence>
<gene>
    <name evidence="2" type="ORF">HGH91_09865</name>
</gene>
<feature type="signal peptide" evidence="1">
    <location>
        <begin position="1"/>
        <end position="19"/>
    </location>
</feature>
<protein>
    <recommendedName>
        <fullName evidence="4">Outer membrane protein beta-barrel domain-containing protein</fullName>
    </recommendedName>
</protein>
<name>A0A847SGN9_9BACT</name>
<dbReference type="RefSeq" id="WP_168738290.1">
    <property type="nucleotide sequence ID" value="NZ_JABAHZ010000002.1"/>
</dbReference>
<proteinExistence type="predicted"/>
<dbReference type="EMBL" id="JABAHZ010000002">
    <property type="protein sequence ID" value="NLR78933.1"/>
    <property type="molecule type" value="Genomic_DNA"/>
</dbReference>
<sequence>MKSLLYLLAAIVLPAYAFAQKIDLKVNAGGNLSLLPNFDNQIVIVNGFLIPGFISVNNTANPLMVTTSKSVTRTQPGFYLDVEAGKTFCHNWKISLSLGVSQIRYDYDTHISQSFYKNDFNLSDLTSKYGNTKLTYLTSRPLNVSYSFGKLSLQTGPVVSYLVAKKISNYVVLNNASSGEAIGGFFETKGDAQQFLFGAHLNARLEVAKNLEIMLGSQYYFNSLYQSTGTYQPLHDKSKALQVLLGISYNLSSLF</sequence>
<evidence type="ECO:0008006" key="4">
    <source>
        <dbReference type="Google" id="ProtNLM"/>
    </source>
</evidence>
<accession>A0A847SGN9</accession>
<dbReference type="SUPFAM" id="SSF56935">
    <property type="entry name" value="Porins"/>
    <property type="match status" value="1"/>
</dbReference>
<evidence type="ECO:0000313" key="3">
    <source>
        <dbReference type="Proteomes" id="UP000552864"/>
    </source>
</evidence>